<dbReference type="EMBL" id="CAJNNV010001397">
    <property type="protein sequence ID" value="CAE8584966.1"/>
    <property type="molecule type" value="Genomic_DNA"/>
</dbReference>
<dbReference type="GO" id="GO:0005634">
    <property type="term" value="C:nucleus"/>
    <property type="evidence" value="ECO:0007669"/>
    <property type="project" value="TreeGrafter"/>
</dbReference>
<dbReference type="AlphaFoldDB" id="A0A813DBN1"/>
<name>A0A813DBN1_POLGL</name>
<evidence type="ECO:0000259" key="2">
    <source>
        <dbReference type="Pfam" id="PF03959"/>
    </source>
</evidence>
<sequence length="549" mass="61406">MDFDDLEEAEAAEGPTLEERREALLRQARVEGERERFPFPAGRNFANGKMKMLFLYGGGVNQKVAKLQVGNVFKESPMFKNMEFFILEAPTDTAVTWHPHDSMVQQLRPFGETVYLYFDRLPCANSQTESWVGIERSFAALKAHLREHGPYDGVCGFDMGGEVLAQAARMAQEENDPDLKGMFRFMILFTSGSAKHLSELGLRGKRPQSPLRLPTVLSWSRKDENHPYTWYEETALFVAPECREVISHQCGHMPPKLAKGCEELERLTNFLEAMHTSSPWTPSDHADNAWSSPLWLPLGRSEPLKLELGARRRLLVVTDPMGSHDFDLKLERVLHAVSAGLLEKPRAAVPFKSVGCPDLTDDVRTSLEVCMLTPAEFVAAASGSAVSVESVTYSEKQRSYDWHSHCDQPPCLAMKREDIISTHRQELLVRTWADELMQGITFEDEDAVGIVGLGTGCFIAFAIARMLVKDRKVVPAGLWVVDAPTSLPTETTLRPAALIDCPVRYLVHSSSQVGPPWCWEVSTCGPFSMSTFESSRVVAKLVVDEFLAR</sequence>
<dbReference type="SUPFAM" id="SSF53474">
    <property type="entry name" value="alpha/beta-Hydrolases"/>
    <property type="match status" value="1"/>
</dbReference>
<proteinExistence type="predicted"/>
<dbReference type="PANTHER" id="PTHR48070">
    <property type="entry name" value="ESTERASE OVCA2"/>
    <property type="match status" value="1"/>
</dbReference>
<dbReference type="GO" id="GO:0005737">
    <property type="term" value="C:cytoplasm"/>
    <property type="evidence" value="ECO:0007669"/>
    <property type="project" value="TreeGrafter"/>
</dbReference>
<evidence type="ECO:0000256" key="1">
    <source>
        <dbReference type="ARBA" id="ARBA00022801"/>
    </source>
</evidence>
<evidence type="ECO:0000313" key="3">
    <source>
        <dbReference type="EMBL" id="CAE8584966.1"/>
    </source>
</evidence>
<reference evidence="3" key="1">
    <citation type="submission" date="2021-02" db="EMBL/GenBank/DDBJ databases">
        <authorList>
            <person name="Dougan E. K."/>
            <person name="Rhodes N."/>
            <person name="Thang M."/>
            <person name="Chan C."/>
        </authorList>
    </citation>
    <scope>NUCLEOTIDE SEQUENCE</scope>
</reference>
<dbReference type="InterPro" id="IPR005645">
    <property type="entry name" value="FSH-like_dom"/>
</dbReference>
<comment type="caution">
    <text evidence="3">The sequence shown here is derived from an EMBL/GenBank/DDBJ whole genome shotgun (WGS) entry which is preliminary data.</text>
</comment>
<dbReference type="PANTHER" id="PTHR48070:SF6">
    <property type="entry name" value="ESTERASE OVCA2"/>
    <property type="match status" value="1"/>
</dbReference>
<protein>
    <recommendedName>
        <fullName evidence="2">Serine hydrolase domain-containing protein</fullName>
    </recommendedName>
</protein>
<dbReference type="Gene3D" id="3.40.50.1820">
    <property type="entry name" value="alpha/beta hydrolase"/>
    <property type="match status" value="1"/>
</dbReference>
<evidence type="ECO:0000313" key="4">
    <source>
        <dbReference type="Proteomes" id="UP000654075"/>
    </source>
</evidence>
<dbReference type="Proteomes" id="UP000654075">
    <property type="component" value="Unassembled WGS sequence"/>
</dbReference>
<dbReference type="GO" id="GO:0016787">
    <property type="term" value="F:hydrolase activity"/>
    <property type="evidence" value="ECO:0007669"/>
    <property type="project" value="UniProtKB-KW"/>
</dbReference>
<keyword evidence="4" id="KW-1185">Reference proteome</keyword>
<dbReference type="OrthoDB" id="429122at2759"/>
<keyword evidence="1" id="KW-0378">Hydrolase</keyword>
<gene>
    <name evidence="3" type="ORF">PGLA1383_LOCUS3888</name>
</gene>
<dbReference type="InterPro" id="IPR050593">
    <property type="entry name" value="LovG"/>
</dbReference>
<dbReference type="InterPro" id="IPR029058">
    <property type="entry name" value="AB_hydrolase_fold"/>
</dbReference>
<dbReference type="Pfam" id="PF03959">
    <property type="entry name" value="FSH1"/>
    <property type="match status" value="1"/>
</dbReference>
<feature type="domain" description="Serine hydrolase" evidence="2">
    <location>
        <begin position="49"/>
        <end position="259"/>
    </location>
</feature>
<organism evidence="3 4">
    <name type="scientific">Polarella glacialis</name>
    <name type="common">Dinoflagellate</name>
    <dbReference type="NCBI Taxonomy" id="89957"/>
    <lineage>
        <taxon>Eukaryota</taxon>
        <taxon>Sar</taxon>
        <taxon>Alveolata</taxon>
        <taxon>Dinophyceae</taxon>
        <taxon>Suessiales</taxon>
        <taxon>Suessiaceae</taxon>
        <taxon>Polarella</taxon>
    </lineage>
</organism>
<accession>A0A813DBN1</accession>